<accession>A0A8H5UE17</accession>
<organism evidence="3 4">
    <name type="scientific">Fusarium denticulatum</name>
    <dbReference type="NCBI Taxonomy" id="48507"/>
    <lineage>
        <taxon>Eukaryota</taxon>
        <taxon>Fungi</taxon>
        <taxon>Dikarya</taxon>
        <taxon>Ascomycota</taxon>
        <taxon>Pezizomycotina</taxon>
        <taxon>Sordariomycetes</taxon>
        <taxon>Hypocreomycetidae</taxon>
        <taxon>Hypocreales</taxon>
        <taxon>Nectriaceae</taxon>
        <taxon>Fusarium</taxon>
        <taxon>Fusarium fujikuroi species complex</taxon>
    </lineage>
</organism>
<name>A0A8H5UE17_9HYPO</name>
<dbReference type="EMBL" id="JAAOAK010000158">
    <property type="protein sequence ID" value="KAF5685708.1"/>
    <property type="molecule type" value="Genomic_DNA"/>
</dbReference>
<dbReference type="Gene3D" id="2.170.270.10">
    <property type="entry name" value="SET domain"/>
    <property type="match status" value="1"/>
</dbReference>
<feature type="region of interest" description="Disordered" evidence="1">
    <location>
        <begin position="1"/>
        <end position="55"/>
    </location>
</feature>
<dbReference type="Pfam" id="PF00856">
    <property type="entry name" value="SET"/>
    <property type="match status" value="1"/>
</dbReference>
<evidence type="ECO:0000313" key="4">
    <source>
        <dbReference type="Proteomes" id="UP000562682"/>
    </source>
</evidence>
<evidence type="ECO:0000256" key="1">
    <source>
        <dbReference type="SAM" id="MobiDB-lite"/>
    </source>
</evidence>
<comment type="caution">
    <text evidence="3">The sequence shown here is derived from an EMBL/GenBank/DDBJ whole genome shotgun (WGS) entry which is preliminary data.</text>
</comment>
<reference evidence="3 4" key="1">
    <citation type="submission" date="2020-05" db="EMBL/GenBank/DDBJ databases">
        <title>Identification and distribution of gene clusters putatively required for synthesis of sphingolipid metabolism inhibitors in phylogenetically diverse species of the filamentous fungus Fusarium.</title>
        <authorList>
            <person name="Kim H.-S."/>
            <person name="Busman M."/>
            <person name="Brown D.W."/>
            <person name="Divon H."/>
            <person name="Uhlig S."/>
            <person name="Proctor R.H."/>
        </authorList>
    </citation>
    <scope>NUCLEOTIDE SEQUENCE [LARGE SCALE GENOMIC DNA]</scope>
    <source>
        <strain evidence="3 4">NRRL 25311</strain>
    </source>
</reference>
<dbReference type="AlphaFoldDB" id="A0A8H5UE17"/>
<dbReference type="SUPFAM" id="SSF82199">
    <property type="entry name" value="SET domain"/>
    <property type="match status" value="1"/>
</dbReference>
<feature type="domain" description="SET" evidence="2">
    <location>
        <begin position="51"/>
        <end position="175"/>
    </location>
</feature>
<dbReference type="PROSITE" id="PS50280">
    <property type="entry name" value="SET"/>
    <property type="match status" value="1"/>
</dbReference>
<dbReference type="InterPro" id="IPR046341">
    <property type="entry name" value="SET_dom_sf"/>
</dbReference>
<gene>
    <name evidence="3" type="ORF">FDENT_6101</name>
</gene>
<evidence type="ECO:0000313" key="3">
    <source>
        <dbReference type="EMBL" id="KAF5685708.1"/>
    </source>
</evidence>
<proteinExistence type="predicted"/>
<sequence length="227" mass="25106">MLISLAEHMIQQSPPDEQAPEDTNPANLASNPPEAPVSTEEGKSPPATSPHDVAPKNDVEIHFNRGVFACRDLPRGHVIVGAERPIFAVPRLTEASASRRRDLNATESVCFDQFKRDHACNPSITNAKTSSLASIINHACPKCAHATFSVAKTYDITVTLGKDVRKREEILIDLGQAAPPSFVCPLCNLLCKNTRESLWKRRKRQFKDFLAKLNPRNMFKTAEPPSE</sequence>
<keyword evidence="4" id="KW-1185">Reference proteome</keyword>
<dbReference type="InterPro" id="IPR001214">
    <property type="entry name" value="SET_dom"/>
</dbReference>
<evidence type="ECO:0000259" key="2">
    <source>
        <dbReference type="PROSITE" id="PS50280"/>
    </source>
</evidence>
<dbReference type="Proteomes" id="UP000562682">
    <property type="component" value="Unassembled WGS sequence"/>
</dbReference>
<protein>
    <recommendedName>
        <fullName evidence="2">SET domain-containing protein</fullName>
    </recommendedName>
</protein>